<dbReference type="PANTHER" id="PTHR32071">
    <property type="entry name" value="TRANSCRIPTIONAL REGULATORY PROTEIN"/>
    <property type="match status" value="1"/>
</dbReference>
<dbReference type="InterPro" id="IPR002197">
    <property type="entry name" value="HTH_Fis"/>
</dbReference>
<evidence type="ECO:0000259" key="7">
    <source>
        <dbReference type="PROSITE" id="PS50045"/>
    </source>
</evidence>
<dbReference type="Pfam" id="PF25601">
    <property type="entry name" value="AAA_lid_14"/>
    <property type="match status" value="1"/>
</dbReference>
<dbReference type="OrthoDB" id="9767722at2"/>
<keyword evidence="10" id="KW-1185">Reference proteome</keyword>
<dbReference type="PROSITE" id="PS00676">
    <property type="entry name" value="SIGMA54_INTERACT_2"/>
    <property type="match status" value="1"/>
</dbReference>
<keyword evidence="3" id="KW-0805">Transcription regulation</keyword>
<dbReference type="Gene3D" id="1.10.10.60">
    <property type="entry name" value="Homeodomain-like"/>
    <property type="match status" value="1"/>
</dbReference>
<dbReference type="InterPro" id="IPR002078">
    <property type="entry name" value="Sigma_54_int"/>
</dbReference>
<keyword evidence="6" id="KW-0597">Phosphoprotein</keyword>
<organism evidence="9 10">
    <name type="scientific">Gemmatirosa kalamazoonensis</name>
    <dbReference type="NCBI Taxonomy" id="861299"/>
    <lineage>
        <taxon>Bacteria</taxon>
        <taxon>Pseudomonadati</taxon>
        <taxon>Gemmatimonadota</taxon>
        <taxon>Gemmatimonadia</taxon>
        <taxon>Gemmatimonadales</taxon>
        <taxon>Gemmatimonadaceae</taxon>
        <taxon>Gemmatirosa</taxon>
    </lineage>
</organism>
<dbReference type="Gene3D" id="3.40.50.2300">
    <property type="match status" value="1"/>
</dbReference>
<dbReference type="PANTHER" id="PTHR32071:SF57">
    <property type="entry name" value="C4-DICARBOXYLATE TRANSPORT TRANSCRIPTIONAL REGULATORY PROTEIN DCTD"/>
    <property type="match status" value="1"/>
</dbReference>
<dbReference type="GO" id="GO:0005524">
    <property type="term" value="F:ATP binding"/>
    <property type="evidence" value="ECO:0007669"/>
    <property type="project" value="UniProtKB-KW"/>
</dbReference>
<keyword evidence="4" id="KW-0238">DNA-binding</keyword>
<evidence type="ECO:0000256" key="2">
    <source>
        <dbReference type="ARBA" id="ARBA00022840"/>
    </source>
</evidence>
<keyword evidence="2" id="KW-0067">ATP-binding</keyword>
<dbReference type="InterPro" id="IPR025943">
    <property type="entry name" value="Sigma_54_int_dom_ATP-bd_2"/>
</dbReference>
<dbReference type="Pfam" id="PF00158">
    <property type="entry name" value="Sigma54_activat"/>
    <property type="match status" value="1"/>
</dbReference>
<dbReference type="HOGENOM" id="CLU_000445_0_6_0"/>
<dbReference type="PROSITE" id="PS50045">
    <property type="entry name" value="SIGMA54_INTERACT_4"/>
    <property type="match status" value="1"/>
</dbReference>
<dbReference type="Gene3D" id="1.10.8.60">
    <property type="match status" value="1"/>
</dbReference>
<proteinExistence type="predicted"/>
<evidence type="ECO:0000256" key="5">
    <source>
        <dbReference type="ARBA" id="ARBA00023163"/>
    </source>
</evidence>
<dbReference type="KEGG" id="gba:J421_0277"/>
<dbReference type="Gene3D" id="3.40.50.300">
    <property type="entry name" value="P-loop containing nucleotide triphosphate hydrolases"/>
    <property type="match status" value="1"/>
</dbReference>
<dbReference type="SMART" id="SM00448">
    <property type="entry name" value="REC"/>
    <property type="match status" value="1"/>
</dbReference>
<feature type="modified residue" description="4-aspartylphosphate" evidence="6">
    <location>
        <position position="62"/>
    </location>
</feature>
<reference evidence="9 10" key="1">
    <citation type="journal article" date="2014" name="Genome Announc.">
        <title>Genome Sequence and Methylome of Soil Bacterium Gemmatirosa kalamazoonensis KBS708T, a Member of the Rarely Cultivated Gemmatimonadetes Phylum.</title>
        <authorList>
            <person name="Debruyn J.M."/>
            <person name="Radosevich M."/>
            <person name="Wommack K.E."/>
            <person name="Polson S.W."/>
            <person name="Hauser L.J."/>
            <person name="Fawaz M.N."/>
            <person name="Korlach J."/>
            <person name="Tsai Y.C."/>
        </authorList>
    </citation>
    <scope>NUCLEOTIDE SEQUENCE [LARGE SCALE GENOMIC DNA]</scope>
    <source>
        <strain evidence="9 10">KBS708</strain>
    </source>
</reference>
<dbReference type="GO" id="GO:0000160">
    <property type="term" value="P:phosphorelay signal transduction system"/>
    <property type="evidence" value="ECO:0007669"/>
    <property type="project" value="InterPro"/>
</dbReference>
<evidence type="ECO:0000256" key="4">
    <source>
        <dbReference type="ARBA" id="ARBA00023125"/>
    </source>
</evidence>
<dbReference type="InterPro" id="IPR001789">
    <property type="entry name" value="Sig_transdc_resp-reg_receiver"/>
</dbReference>
<accession>W0R9P3</accession>
<dbReference type="InterPro" id="IPR003593">
    <property type="entry name" value="AAA+_ATPase"/>
</dbReference>
<keyword evidence="1" id="KW-0547">Nucleotide-binding</keyword>
<dbReference type="InterPro" id="IPR058031">
    <property type="entry name" value="AAA_lid_NorR"/>
</dbReference>
<dbReference type="InterPro" id="IPR009057">
    <property type="entry name" value="Homeodomain-like_sf"/>
</dbReference>
<sequence>MTAPTDTTENPPRVLVADDQAAIIDALRLLLSDEGFEVETARSPQQLVTAVESRDFDVVLMDLNYTRDTTSGREGLDLLPRLQSADGALPVVVMTAWGSVEGAVEAMRRGARDYVEKPWDDARLVHTLRTQVELGRALRRTMRLESENRALRRDASKSVEIIAESAAMQPVRRLMERVGPSDANVLVTGEHGTGKELVARWLHASSARAGKPLVIVNMGGLSEGVFESELFGHVKGAFTDAKADRVGRFELADTGTIFLDEIGNMSLSQQAKLLRVLQSREVERVGSSRPRRIDVRVISATNADLRAEVAAGRFREDLLYRLNTVEIHLPSLRERRDDVPLLAAHFLRLHAARYRKPLKGFDRDALQLLLSHPWPGNVRELDHAVERAVLMAVGDAVRATDFALYVDRGAGAALEEMTLEAVEKVLIQKALARWNGNVSHAAQALGLSRSALYRRMAQYGL</sequence>
<dbReference type="Pfam" id="PF02954">
    <property type="entry name" value="HTH_8"/>
    <property type="match status" value="1"/>
</dbReference>
<dbReference type="PATRIC" id="fig|861299.3.peg.281"/>
<keyword evidence="5" id="KW-0804">Transcription</keyword>
<dbReference type="STRING" id="861299.J421_0277"/>
<dbReference type="SUPFAM" id="SSF46689">
    <property type="entry name" value="Homeodomain-like"/>
    <property type="match status" value="1"/>
</dbReference>
<dbReference type="GO" id="GO:0043565">
    <property type="term" value="F:sequence-specific DNA binding"/>
    <property type="evidence" value="ECO:0007669"/>
    <property type="project" value="InterPro"/>
</dbReference>
<dbReference type="InParanoid" id="W0R9P3"/>
<feature type="domain" description="Response regulatory" evidence="8">
    <location>
        <begin position="13"/>
        <end position="132"/>
    </location>
</feature>
<dbReference type="SUPFAM" id="SSF52540">
    <property type="entry name" value="P-loop containing nucleoside triphosphate hydrolases"/>
    <property type="match status" value="1"/>
</dbReference>
<dbReference type="RefSeq" id="WP_025409372.1">
    <property type="nucleotide sequence ID" value="NZ_CP007128.1"/>
</dbReference>
<evidence type="ECO:0000256" key="6">
    <source>
        <dbReference type="PROSITE-ProRule" id="PRU00169"/>
    </source>
</evidence>
<evidence type="ECO:0000313" key="9">
    <source>
        <dbReference type="EMBL" id="AHG87814.1"/>
    </source>
</evidence>
<dbReference type="CDD" id="cd00009">
    <property type="entry name" value="AAA"/>
    <property type="match status" value="1"/>
</dbReference>
<dbReference type="EMBL" id="CP007128">
    <property type="protein sequence ID" value="AHG87814.1"/>
    <property type="molecule type" value="Genomic_DNA"/>
</dbReference>
<dbReference type="PROSITE" id="PS50110">
    <property type="entry name" value="RESPONSE_REGULATORY"/>
    <property type="match status" value="1"/>
</dbReference>
<protein>
    <submittedName>
        <fullName evidence="9">Sigma-54 factor interaction domain-containing protein</fullName>
    </submittedName>
</protein>
<name>W0R9P3_9BACT</name>
<evidence type="ECO:0000259" key="8">
    <source>
        <dbReference type="PROSITE" id="PS50110"/>
    </source>
</evidence>
<dbReference type="FunCoup" id="W0R9P3">
    <property type="interactions" value="87"/>
</dbReference>
<dbReference type="AlphaFoldDB" id="W0R9P3"/>
<evidence type="ECO:0000256" key="1">
    <source>
        <dbReference type="ARBA" id="ARBA00022741"/>
    </source>
</evidence>
<dbReference type="PRINTS" id="PR01590">
    <property type="entry name" value="HTHFIS"/>
</dbReference>
<dbReference type="InterPro" id="IPR011006">
    <property type="entry name" value="CheY-like_superfamily"/>
</dbReference>
<dbReference type="Pfam" id="PF00072">
    <property type="entry name" value="Response_reg"/>
    <property type="match status" value="1"/>
</dbReference>
<gene>
    <name evidence="9" type="ORF">J421_0277</name>
</gene>
<dbReference type="InterPro" id="IPR025944">
    <property type="entry name" value="Sigma_54_int_dom_CS"/>
</dbReference>
<dbReference type="Proteomes" id="UP000019151">
    <property type="component" value="Chromosome"/>
</dbReference>
<dbReference type="GO" id="GO:0006355">
    <property type="term" value="P:regulation of DNA-templated transcription"/>
    <property type="evidence" value="ECO:0007669"/>
    <property type="project" value="InterPro"/>
</dbReference>
<dbReference type="PROSITE" id="PS00688">
    <property type="entry name" value="SIGMA54_INTERACT_3"/>
    <property type="match status" value="1"/>
</dbReference>
<feature type="domain" description="Sigma-54 factor interaction" evidence="7">
    <location>
        <begin position="161"/>
        <end position="390"/>
    </location>
</feature>
<dbReference type="FunFam" id="3.40.50.300:FF:000006">
    <property type="entry name" value="DNA-binding transcriptional regulator NtrC"/>
    <property type="match status" value="1"/>
</dbReference>
<evidence type="ECO:0000313" key="10">
    <source>
        <dbReference type="Proteomes" id="UP000019151"/>
    </source>
</evidence>
<dbReference type="SUPFAM" id="SSF52172">
    <property type="entry name" value="CheY-like"/>
    <property type="match status" value="1"/>
</dbReference>
<dbReference type="InterPro" id="IPR027417">
    <property type="entry name" value="P-loop_NTPase"/>
</dbReference>
<dbReference type="eggNOG" id="COG2204">
    <property type="taxonomic scope" value="Bacteria"/>
</dbReference>
<evidence type="ECO:0000256" key="3">
    <source>
        <dbReference type="ARBA" id="ARBA00023015"/>
    </source>
</evidence>
<dbReference type="SMART" id="SM00382">
    <property type="entry name" value="AAA"/>
    <property type="match status" value="1"/>
</dbReference>